<comment type="caution">
    <text evidence="1">The sequence shown here is derived from an EMBL/GenBank/DDBJ whole genome shotgun (WGS) entry which is preliminary data.</text>
</comment>
<dbReference type="EMBL" id="PEDL01000015">
    <property type="protein sequence ID" value="PHV69974.1"/>
    <property type="molecule type" value="Genomic_DNA"/>
</dbReference>
<organism evidence="1 2">
    <name type="scientific">Sporanaerobium hydrogeniformans</name>
    <dbReference type="NCBI Taxonomy" id="3072179"/>
    <lineage>
        <taxon>Bacteria</taxon>
        <taxon>Bacillati</taxon>
        <taxon>Bacillota</taxon>
        <taxon>Clostridia</taxon>
        <taxon>Lachnospirales</taxon>
        <taxon>Lachnospiraceae</taxon>
        <taxon>Sporanaerobium</taxon>
    </lineage>
</organism>
<sequence length="563" mass="61850">MKLKLRGRIYLAVIPMFFVLTLTLMSLSVYSTRIATDKTIYTELNTNMYYYEDITEMALPGPYFTDGTTLLKGEIDLSTLPLLDELKSRTTFDYTLFLGDTRLLTTLDASLLGTKADPNVVEKVLENGETFTTELQLEAKPYLAQYKPLKDKNGEAIGMIFIGLDLTPYNKEFNALITLNLSIGIILSLITLIVVTFAVGSISTKINKVVNHLALLTTKDFTKHMDARISKRTDEIGELARGLETMQASIVSILSDVHKLTMGVRQEAKALAHTSQKLAEHSEKVVAATEEITVSVTDEAHDLLGINDHMGNLSHNIGTLAHSMGNIDTHSSQIGEHSTSSKAHMESTLSSIYLFSDNFTNYMQEMKSFEEKINKVSEITQTIDSIADQTNLLALNAAIEAARAGESGKGFSVVAEEIRKLAEESQNSVQGIANIITSLLKTAQALAASTTSMNENLINQVNNIEKNAEVFQEIATSIATIIPEIQTINHETKEIDHKKATIVERIHHTSSISQAIAAACEEVASSTEEVNAVVEEVTSLSTELDALTHHLSKELKLFKLPPL</sequence>
<evidence type="ECO:0000313" key="2">
    <source>
        <dbReference type="Proteomes" id="UP000224460"/>
    </source>
</evidence>
<evidence type="ECO:0000313" key="1">
    <source>
        <dbReference type="EMBL" id="PHV69974.1"/>
    </source>
</evidence>
<proteinExistence type="predicted"/>
<protein>
    <submittedName>
        <fullName evidence="1">Uncharacterized protein</fullName>
    </submittedName>
</protein>
<dbReference type="Proteomes" id="UP000224460">
    <property type="component" value="Unassembled WGS sequence"/>
</dbReference>
<reference evidence="1" key="1">
    <citation type="submission" date="2017-10" db="EMBL/GenBank/DDBJ databases">
        <title>Genome sequence of cellulolytic Lachnospiraceae bacterium XHS1971 isolated from hotspring sediment.</title>
        <authorList>
            <person name="Vasudevan G."/>
            <person name="Joshi A.J."/>
            <person name="Hivarkar S."/>
            <person name="Lanjekar V.B."/>
            <person name="Dhakephalkar P.K."/>
            <person name="Dagar S."/>
        </authorList>
    </citation>
    <scope>NUCLEOTIDE SEQUENCE</scope>
    <source>
        <strain evidence="1">XHS1971</strain>
    </source>
</reference>
<gene>
    <name evidence="1" type="ORF">CS063_12565</name>
</gene>
<name>A0AC61D9P1_9FIRM</name>
<accession>A0AC61D9P1</accession>
<keyword evidence="2" id="KW-1185">Reference proteome</keyword>